<dbReference type="PROSITE" id="PS51145">
    <property type="entry name" value="ZU5"/>
    <property type="match status" value="3"/>
</dbReference>
<dbReference type="EMBL" id="JAIZAY010000007">
    <property type="protein sequence ID" value="KAJ8039035.1"/>
    <property type="molecule type" value="Genomic_DNA"/>
</dbReference>
<evidence type="ECO:0000256" key="1">
    <source>
        <dbReference type="RuleBase" id="RU367033"/>
    </source>
</evidence>
<sequence length="1066" mass="121590">MQQTLTSCLPGTGTESSVQSSKSQRPQKQYGSDSVLEADVPEKREKVSEGKIPFGGVSHSQPTDCQRFLETNATITKNGGVIEIPNTGVVLMIPPDALPGCMKHLKIHMRITPRGEIIERETSFSSNSSTVVQLFPCSLKFLRPVRLTLPHCLVLQGTGERKARIFTSRHKKGSGPEWEERTHLSYHLEDTACIILLDSLCWVKFSIDDEIVKAKKLTVYTALRKLQPQDEFAEVHIGYYVDLPEQKKVIEDNRDLIIKQRKSFNFIKTKEKYSLRISLENIYPNEQQFQALQPYLREITHRHIELFVNYSLLYHIGRKPSQAITPLCVFHVSQVDRKEAVQLTIHVKICSDEHNSQVAQSFPLDDYQECYISRKAISTKVGGMLEISNTGIVLGIPPNALPEDKESYEIQMRYIPKRTLKDQGEYSPSYSTAVVEILPNLKLQYPVSLSLPHCLVLQQNIERKARIFGSHHDKGAHPFWEEQKDVSYHVEDTHCILLLNKFSWYTYLIDDEVVKAKKMVVYAAAQKFQSCDDVVRIEIGCYPDLPVRDKEIHRGQNLHIAHTKTLYFVKREEQYPLRISLNDIFPSEWRCRCCCRFPDTHTQEISYRNIWVGLGGSCVYILERTGRTLVWPLCVFTASQEKGYTAVQLAVNFQVMGKVSSTTGSKDNQSESLLKAETIITKAGGELKIEGTGVVLKISPNALKGNNENQLVQMRIIPSRLIEDQVTPFSSNSCTAVEIFPNNIRLRKPAELRLPHCLMLNKIRDRAARILINYQKGSPAIWEEDKNVPHTLDESACMIKLKTFCCVKYYIDDTSVMGKKIRVYTAAREVEENDEVAEVEIGYCPDIPGVGELLRMNPSFTVDSVEKLLFLEKIKSPLQLSLEDISSSQWTCWFPKDKPWDIPFEVVASSIEHSHLFILQKTNEGVGSVICRFTAVQKEGEMAIMLALTVRPKVTQDFDGRATGHAFQEHRKKLKADSGNLTIKLLSRKLREEWKDVCRKLGVEEGKLYREEADNKGNLKEAIYQCLLSWKEDKGDKATFESLRVALVENERSDLAEDITKYEELF</sequence>
<gene>
    <name evidence="5" type="ORF">HOLleu_16621</name>
</gene>
<reference evidence="5" key="1">
    <citation type="submission" date="2021-10" db="EMBL/GenBank/DDBJ databases">
        <title>Tropical sea cucumber genome reveals ecological adaptation and Cuvierian tubules defense mechanism.</title>
        <authorList>
            <person name="Chen T."/>
        </authorList>
    </citation>
    <scope>NUCLEOTIDE SEQUENCE</scope>
    <source>
        <strain evidence="5">Nanhai2018</strain>
        <tissue evidence="5">Muscle</tissue>
    </source>
</reference>
<evidence type="ECO:0000259" key="4">
    <source>
        <dbReference type="PROSITE" id="PS51145"/>
    </source>
</evidence>
<dbReference type="Proteomes" id="UP001152320">
    <property type="component" value="Chromosome 7"/>
</dbReference>
<feature type="compositionally biased region" description="Basic and acidic residues" evidence="2">
    <location>
        <begin position="40"/>
        <end position="49"/>
    </location>
</feature>
<dbReference type="SUPFAM" id="SSF47986">
    <property type="entry name" value="DEATH domain"/>
    <property type="match status" value="1"/>
</dbReference>
<dbReference type="AlphaFoldDB" id="A0A9Q1C6E5"/>
<protein>
    <recommendedName>
        <fullName evidence="1">Netrin receptor UNC5</fullName>
    </recommendedName>
</protein>
<dbReference type="GO" id="GO:0005886">
    <property type="term" value="C:plasma membrane"/>
    <property type="evidence" value="ECO:0007669"/>
    <property type="project" value="UniProtKB-SubCell"/>
</dbReference>
<feature type="domain" description="ZU5" evidence="4">
    <location>
        <begin position="69"/>
        <end position="209"/>
    </location>
</feature>
<dbReference type="CDD" id="cd01670">
    <property type="entry name" value="Death"/>
    <property type="match status" value="1"/>
</dbReference>
<dbReference type="SMART" id="SM00005">
    <property type="entry name" value="DEATH"/>
    <property type="match status" value="1"/>
</dbReference>
<feature type="region of interest" description="Disordered" evidence="2">
    <location>
        <begin position="1"/>
        <end position="59"/>
    </location>
</feature>
<accession>A0A9Q1C6E5</accession>
<feature type="domain" description="ZU5" evidence="4">
    <location>
        <begin position="372"/>
        <end position="511"/>
    </location>
</feature>
<dbReference type="Gene3D" id="1.10.533.10">
    <property type="entry name" value="Death Domain, Fas"/>
    <property type="match status" value="1"/>
</dbReference>
<dbReference type="SMART" id="SM00218">
    <property type="entry name" value="ZU5"/>
    <property type="match status" value="1"/>
</dbReference>
<dbReference type="InterPro" id="IPR000906">
    <property type="entry name" value="ZU5_dom"/>
</dbReference>
<organism evidence="5 6">
    <name type="scientific">Holothuria leucospilota</name>
    <name type="common">Black long sea cucumber</name>
    <name type="synonym">Mertensiothuria leucospilota</name>
    <dbReference type="NCBI Taxonomy" id="206669"/>
    <lineage>
        <taxon>Eukaryota</taxon>
        <taxon>Metazoa</taxon>
        <taxon>Echinodermata</taxon>
        <taxon>Eleutherozoa</taxon>
        <taxon>Echinozoa</taxon>
        <taxon>Holothuroidea</taxon>
        <taxon>Aspidochirotacea</taxon>
        <taxon>Aspidochirotida</taxon>
        <taxon>Holothuriidae</taxon>
        <taxon>Holothuria</taxon>
    </lineage>
</organism>
<keyword evidence="1 5" id="KW-0675">Receptor</keyword>
<feature type="compositionally biased region" description="Polar residues" evidence="2">
    <location>
        <begin position="1"/>
        <end position="32"/>
    </location>
</feature>
<dbReference type="PANTHER" id="PTHR12582">
    <property type="entry name" value="NETRIN RECEPTOR UNC5"/>
    <property type="match status" value="1"/>
</dbReference>
<dbReference type="PANTHER" id="PTHR12582:SF41">
    <property type="entry name" value="UNC5C-LIKE PROTEIN"/>
    <property type="match status" value="1"/>
</dbReference>
<dbReference type="Pfam" id="PF00531">
    <property type="entry name" value="Death"/>
    <property type="match status" value="1"/>
</dbReference>
<dbReference type="Pfam" id="PF00791">
    <property type="entry name" value="ZU5"/>
    <property type="match status" value="3"/>
</dbReference>
<name>A0A9Q1C6E5_HOLLE</name>
<evidence type="ECO:0000313" key="6">
    <source>
        <dbReference type="Proteomes" id="UP001152320"/>
    </source>
</evidence>
<evidence type="ECO:0000313" key="5">
    <source>
        <dbReference type="EMBL" id="KAJ8039035.1"/>
    </source>
</evidence>
<proteinExistence type="inferred from homology"/>
<dbReference type="InterPro" id="IPR011029">
    <property type="entry name" value="DEATH-like_dom_sf"/>
</dbReference>
<comment type="caution">
    <text evidence="5">The sequence shown here is derived from an EMBL/GenBank/DDBJ whole genome shotgun (WGS) entry which is preliminary data.</text>
</comment>
<comment type="similarity">
    <text evidence="1">Belongs to the unc-5 family.</text>
</comment>
<keyword evidence="6" id="KW-1185">Reference proteome</keyword>
<dbReference type="InterPro" id="IPR000488">
    <property type="entry name" value="Death_dom"/>
</dbReference>
<evidence type="ECO:0000256" key="2">
    <source>
        <dbReference type="SAM" id="MobiDB-lite"/>
    </source>
</evidence>
<feature type="domain" description="ZU5" evidence="4">
    <location>
        <begin position="674"/>
        <end position="813"/>
    </location>
</feature>
<dbReference type="GO" id="GO:0005042">
    <property type="term" value="F:netrin receptor activity"/>
    <property type="evidence" value="ECO:0007669"/>
    <property type="project" value="UniProtKB-UniRule"/>
</dbReference>
<comment type="subcellular location">
    <subcellularLocation>
        <location evidence="1">Cell membrane</location>
        <topology evidence="1">Single-pass type I membrane protein</topology>
    </subcellularLocation>
</comment>
<keyword evidence="1" id="KW-0393">Immunoglobulin domain</keyword>
<evidence type="ECO:0000259" key="3">
    <source>
        <dbReference type="PROSITE" id="PS50017"/>
    </source>
</evidence>
<dbReference type="OrthoDB" id="5985756at2759"/>
<dbReference type="Gene3D" id="2.60.220.30">
    <property type="match status" value="3"/>
</dbReference>
<feature type="domain" description="Death" evidence="3">
    <location>
        <begin position="992"/>
        <end position="1063"/>
    </location>
</feature>
<dbReference type="InterPro" id="IPR037936">
    <property type="entry name" value="UNC5A-D"/>
</dbReference>
<dbReference type="PROSITE" id="PS50017">
    <property type="entry name" value="DEATH_DOMAIN"/>
    <property type="match status" value="1"/>
</dbReference>
<comment type="function">
    <text evidence="1">Receptor for netrin required for axon guidance. Mediates axon repulsion of neuronal growth cones in the developing nervous system upon ligand binding.</text>
</comment>
<keyword evidence="1" id="KW-0217">Developmental protein</keyword>